<dbReference type="Proteomes" id="UP001189429">
    <property type="component" value="Unassembled WGS sequence"/>
</dbReference>
<keyword evidence="1" id="KW-0560">Oxidoreductase</keyword>
<evidence type="ECO:0000313" key="4">
    <source>
        <dbReference type="EMBL" id="CAK0856592.1"/>
    </source>
</evidence>
<comment type="caution">
    <text evidence="4">The sequence shown here is derived from an EMBL/GenBank/DDBJ whole genome shotgun (WGS) entry which is preliminary data.</text>
</comment>
<proteinExistence type="predicted"/>
<sequence>RRAGRGRELPRGAAAVSRESPAEKAAVVVGAGPAGLAAALLLEGRGWSVTVVERSADPTEFDPGRGFMYLIDGRGQRCLEGLEPGLLERLRAASVEAAAADIGIVSPEGLREMANPMKNALRTSYWLPRKCRGEYGVHRGDELEN</sequence>
<name>A0ABN9UCW6_9DINO</name>
<feature type="domain" description="FAD-binding" evidence="3">
    <location>
        <begin position="26"/>
        <end position="62"/>
    </location>
</feature>
<dbReference type="PANTHER" id="PTHR13789">
    <property type="entry name" value="MONOOXYGENASE"/>
    <property type="match status" value="1"/>
</dbReference>
<dbReference type="SUPFAM" id="SSF51905">
    <property type="entry name" value="FAD/NAD(P)-binding domain"/>
    <property type="match status" value="1"/>
</dbReference>
<accession>A0ABN9UCW6</accession>
<dbReference type="Pfam" id="PF01494">
    <property type="entry name" value="FAD_binding_3"/>
    <property type="match status" value="1"/>
</dbReference>
<evidence type="ECO:0000259" key="3">
    <source>
        <dbReference type="Pfam" id="PF01494"/>
    </source>
</evidence>
<dbReference type="EMBL" id="CAUYUJ010015652">
    <property type="protein sequence ID" value="CAK0856592.1"/>
    <property type="molecule type" value="Genomic_DNA"/>
</dbReference>
<evidence type="ECO:0000313" key="5">
    <source>
        <dbReference type="Proteomes" id="UP001189429"/>
    </source>
</evidence>
<dbReference type="PANTHER" id="PTHR13789:SF309">
    <property type="entry name" value="PUTATIVE (AFU_ORTHOLOGUE AFUA_6G14510)-RELATED"/>
    <property type="match status" value="1"/>
</dbReference>
<feature type="non-terminal residue" evidence="4">
    <location>
        <position position="145"/>
    </location>
</feature>
<keyword evidence="2" id="KW-0503">Monooxygenase</keyword>
<dbReference type="InterPro" id="IPR036188">
    <property type="entry name" value="FAD/NAD-bd_sf"/>
</dbReference>
<gene>
    <name evidence="4" type="ORF">PCOR1329_LOCUS46961</name>
</gene>
<organism evidence="4 5">
    <name type="scientific">Prorocentrum cordatum</name>
    <dbReference type="NCBI Taxonomy" id="2364126"/>
    <lineage>
        <taxon>Eukaryota</taxon>
        <taxon>Sar</taxon>
        <taxon>Alveolata</taxon>
        <taxon>Dinophyceae</taxon>
        <taxon>Prorocentrales</taxon>
        <taxon>Prorocentraceae</taxon>
        <taxon>Prorocentrum</taxon>
    </lineage>
</organism>
<evidence type="ECO:0000256" key="2">
    <source>
        <dbReference type="ARBA" id="ARBA00023033"/>
    </source>
</evidence>
<dbReference type="Gene3D" id="3.50.50.60">
    <property type="entry name" value="FAD/NAD(P)-binding domain"/>
    <property type="match status" value="1"/>
</dbReference>
<dbReference type="InterPro" id="IPR002938">
    <property type="entry name" value="FAD-bd"/>
</dbReference>
<feature type="non-terminal residue" evidence="4">
    <location>
        <position position="1"/>
    </location>
</feature>
<protein>
    <recommendedName>
        <fullName evidence="3">FAD-binding domain-containing protein</fullName>
    </recommendedName>
</protein>
<dbReference type="InterPro" id="IPR050493">
    <property type="entry name" value="FAD-dep_Monooxygenase_BioMet"/>
</dbReference>
<keyword evidence="5" id="KW-1185">Reference proteome</keyword>
<reference evidence="4" key="1">
    <citation type="submission" date="2023-10" db="EMBL/GenBank/DDBJ databases">
        <authorList>
            <person name="Chen Y."/>
            <person name="Shah S."/>
            <person name="Dougan E. K."/>
            <person name="Thang M."/>
            <person name="Chan C."/>
        </authorList>
    </citation>
    <scope>NUCLEOTIDE SEQUENCE [LARGE SCALE GENOMIC DNA]</scope>
</reference>
<evidence type="ECO:0000256" key="1">
    <source>
        <dbReference type="ARBA" id="ARBA00023002"/>
    </source>
</evidence>